<feature type="domain" description="NAD-dependent epimerase/dehydratase" evidence="1">
    <location>
        <begin position="5"/>
        <end position="86"/>
    </location>
</feature>
<dbReference type="InterPro" id="IPR050177">
    <property type="entry name" value="Lipid_A_modif_metabolic_enz"/>
</dbReference>
<dbReference type="CDD" id="cd08946">
    <property type="entry name" value="SDR_e"/>
    <property type="match status" value="1"/>
</dbReference>
<dbReference type="SUPFAM" id="SSF51735">
    <property type="entry name" value="NAD(P)-binding Rossmann-fold domains"/>
    <property type="match status" value="1"/>
</dbReference>
<protein>
    <recommendedName>
        <fullName evidence="1">NAD-dependent epimerase/dehydratase domain-containing protein</fullName>
    </recommendedName>
</protein>
<dbReference type="AlphaFoldDB" id="A0A382NMQ0"/>
<evidence type="ECO:0000259" key="1">
    <source>
        <dbReference type="Pfam" id="PF01370"/>
    </source>
</evidence>
<accession>A0A382NMQ0</accession>
<gene>
    <name evidence="2" type="ORF">METZ01_LOCUS313725</name>
</gene>
<name>A0A382NMQ0_9ZZZZ</name>
<organism evidence="2">
    <name type="scientific">marine metagenome</name>
    <dbReference type="NCBI Taxonomy" id="408172"/>
    <lineage>
        <taxon>unclassified sequences</taxon>
        <taxon>metagenomes</taxon>
        <taxon>ecological metagenomes</taxon>
    </lineage>
</organism>
<dbReference type="Gene3D" id="3.40.50.720">
    <property type="entry name" value="NAD(P)-binding Rossmann-like Domain"/>
    <property type="match status" value="1"/>
</dbReference>
<evidence type="ECO:0000313" key="2">
    <source>
        <dbReference type="EMBL" id="SVC60871.1"/>
    </source>
</evidence>
<dbReference type="InterPro" id="IPR001509">
    <property type="entry name" value="Epimerase_deHydtase"/>
</dbReference>
<reference evidence="2" key="1">
    <citation type="submission" date="2018-05" db="EMBL/GenBank/DDBJ databases">
        <authorList>
            <person name="Lanie J.A."/>
            <person name="Ng W.-L."/>
            <person name="Kazmierczak K.M."/>
            <person name="Andrzejewski T.M."/>
            <person name="Davidsen T.M."/>
            <person name="Wayne K.J."/>
            <person name="Tettelin H."/>
            <person name="Glass J.I."/>
            <person name="Rusch D."/>
            <person name="Podicherti R."/>
            <person name="Tsui H.-C.T."/>
            <person name="Winkler M.E."/>
        </authorList>
    </citation>
    <scope>NUCLEOTIDE SEQUENCE</scope>
</reference>
<dbReference type="EMBL" id="UINC01100655">
    <property type="protein sequence ID" value="SVC60871.1"/>
    <property type="molecule type" value="Genomic_DNA"/>
</dbReference>
<dbReference type="PANTHER" id="PTHR43245:SF23">
    <property type="entry name" value="NAD(P)-BINDING DOMAIN-CONTAINING PROTEIN"/>
    <property type="match status" value="1"/>
</dbReference>
<feature type="non-terminal residue" evidence="2">
    <location>
        <position position="1"/>
    </location>
</feature>
<proteinExistence type="predicted"/>
<dbReference type="Pfam" id="PF01370">
    <property type="entry name" value="Epimerase"/>
    <property type="match status" value="1"/>
</dbReference>
<sequence>VLALADENFCVTVLRQGTVYGYSPKMRFDLVINGMTYGAWSKGILPLMRPGTQRRPALHIKDAIRAQLMMLEIDSNKINGEIFNVGGGNNNYSINDLAEIFQNIFKNLAIDWYGSDDDRSYFVSFEKIKSIGFSNKFTAEDGIVELVAKLESGEAIKSDETITLAWYEKIEEWQTKIKSMEIDGKLLKR</sequence>
<dbReference type="InterPro" id="IPR036291">
    <property type="entry name" value="NAD(P)-bd_dom_sf"/>
</dbReference>
<dbReference type="PANTHER" id="PTHR43245">
    <property type="entry name" value="BIFUNCTIONAL POLYMYXIN RESISTANCE PROTEIN ARNA"/>
    <property type="match status" value="1"/>
</dbReference>